<dbReference type="EMBL" id="BMNW01000018">
    <property type="protein sequence ID" value="GGM30476.1"/>
    <property type="molecule type" value="Genomic_DNA"/>
</dbReference>
<proteinExistence type="predicted"/>
<dbReference type="Pfam" id="PF01656">
    <property type="entry name" value="CbiA"/>
    <property type="match status" value="1"/>
</dbReference>
<feature type="domain" description="CobQ/CobB/MinD/ParA nucleotide binding" evidence="1">
    <location>
        <begin position="5"/>
        <end position="185"/>
    </location>
</feature>
<dbReference type="PANTHER" id="PTHR13696:SF52">
    <property type="entry name" value="PARA FAMILY PROTEIN CT_582"/>
    <property type="match status" value="1"/>
</dbReference>
<sequence length="214" mass="22934">MALKIAVVSQKGGVGKSTFSRALGAAYAGAEWTTLIADMDIHQTTSRVWHQRRLRADIKPVIDVQTFGSPAQALKLVDSYDVVIFDGGPQATRTTAEIAKAADLVVLPTGLAIDDLEPTTVLANTLADKDGVDPKRIVFALSRTTGSPAEQQAAREYLGYTRFECLAGTIPEKPALRQAQDSGLSIIEARFKGPRDAADEVIQAAILKLESITE</sequence>
<dbReference type="InterPro" id="IPR050678">
    <property type="entry name" value="DNA_Partitioning_ATPase"/>
</dbReference>
<dbReference type="Proteomes" id="UP000616499">
    <property type="component" value="Unassembled WGS sequence"/>
</dbReference>
<reference evidence="3" key="1">
    <citation type="journal article" date="2019" name="Int. J. Syst. Evol. Microbiol.">
        <title>The Global Catalogue of Microorganisms (GCM) 10K type strain sequencing project: providing services to taxonomists for standard genome sequencing and annotation.</title>
        <authorList>
            <consortium name="The Broad Institute Genomics Platform"/>
            <consortium name="The Broad Institute Genome Sequencing Center for Infectious Disease"/>
            <person name="Wu L."/>
            <person name="Ma J."/>
        </authorList>
    </citation>
    <scope>NUCLEOTIDE SEQUENCE [LARGE SCALE GENOMIC DNA]</scope>
    <source>
        <strain evidence="3">JCM 13501</strain>
    </source>
</reference>
<name>A0ABQ2H432_9PSED</name>
<gene>
    <name evidence="2" type="ORF">GCM10009425_46350</name>
</gene>
<dbReference type="SUPFAM" id="SSF52540">
    <property type="entry name" value="P-loop containing nucleoside triphosphate hydrolases"/>
    <property type="match status" value="1"/>
</dbReference>
<evidence type="ECO:0000313" key="2">
    <source>
        <dbReference type="EMBL" id="GGM30476.1"/>
    </source>
</evidence>
<dbReference type="PANTHER" id="PTHR13696">
    <property type="entry name" value="P-LOOP CONTAINING NUCLEOSIDE TRIPHOSPHATE HYDROLASE"/>
    <property type="match status" value="1"/>
</dbReference>
<accession>A0ABQ2H432</accession>
<protein>
    <recommendedName>
        <fullName evidence="1">CobQ/CobB/MinD/ParA nucleotide binding domain-containing protein</fullName>
    </recommendedName>
</protein>
<keyword evidence="3" id="KW-1185">Reference proteome</keyword>
<dbReference type="InterPro" id="IPR002586">
    <property type="entry name" value="CobQ/CobB/MinD/ParA_Nub-bd_dom"/>
</dbReference>
<dbReference type="InterPro" id="IPR027417">
    <property type="entry name" value="P-loop_NTPase"/>
</dbReference>
<dbReference type="Gene3D" id="3.40.50.300">
    <property type="entry name" value="P-loop containing nucleotide triphosphate hydrolases"/>
    <property type="match status" value="1"/>
</dbReference>
<dbReference type="CDD" id="cd02042">
    <property type="entry name" value="ParAB_family"/>
    <property type="match status" value="1"/>
</dbReference>
<comment type="caution">
    <text evidence="2">The sequence shown here is derived from an EMBL/GenBank/DDBJ whole genome shotgun (WGS) entry which is preliminary data.</text>
</comment>
<evidence type="ECO:0000313" key="3">
    <source>
        <dbReference type="Proteomes" id="UP000616499"/>
    </source>
</evidence>
<organism evidence="2 3">
    <name type="scientific">Pseudomonas asuensis</name>
    <dbReference type="NCBI Taxonomy" id="1825787"/>
    <lineage>
        <taxon>Bacteria</taxon>
        <taxon>Pseudomonadati</taxon>
        <taxon>Pseudomonadota</taxon>
        <taxon>Gammaproteobacteria</taxon>
        <taxon>Pseudomonadales</taxon>
        <taxon>Pseudomonadaceae</taxon>
        <taxon>Pseudomonas</taxon>
    </lineage>
</organism>
<dbReference type="RefSeq" id="WP_188868516.1">
    <property type="nucleotide sequence ID" value="NZ_BMNW01000018.1"/>
</dbReference>
<evidence type="ECO:0000259" key="1">
    <source>
        <dbReference type="Pfam" id="PF01656"/>
    </source>
</evidence>